<keyword evidence="4" id="KW-1185">Reference proteome</keyword>
<sequence>MKRVFVSFDFDNDQHLKNLLVGQARNKRTDFTLANWSLKEAAPSTTWEREARDRIKRSDIVLVLVGADTYRAPGVLKEVNMAREESVKLVQVTQKGSGHTSVANAGRYYNWTWENLEAILK</sequence>
<dbReference type="AlphaFoldDB" id="A0AAJ5ZEW4"/>
<name>A0AAJ5ZEW4_9CHLR</name>
<protein>
    <submittedName>
        <fullName evidence="3">TIR domain-containing protein</fullName>
    </submittedName>
</protein>
<dbReference type="Gene3D" id="3.40.50.11200">
    <property type="match status" value="1"/>
</dbReference>
<evidence type="ECO:0000313" key="2">
    <source>
        <dbReference type="EMBL" id="MDG0867439.1"/>
    </source>
</evidence>
<dbReference type="Proteomes" id="UP001321249">
    <property type="component" value="Unassembled WGS sequence"/>
</dbReference>
<dbReference type="InterPro" id="IPR015032">
    <property type="entry name" value="ThsB__TIR-like_domain"/>
</dbReference>
<evidence type="ECO:0000313" key="4">
    <source>
        <dbReference type="Proteomes" id="UP001219901"/>
    </source>
</evidence>
<dbReference type="EMBL" id="CP046147">
    <property type="protein sequence ID" value="WFG40182.1"/>
    <property type="molecule type" value="Genomic_DNA"/>
</dbReference>
<organism evidence="3 4">
    <name type="scientific">Candidatus Lucifugimonas marina</name>
    <dbReference type="NCBI Taxonomy" id="3038979"/>
    <lineage>
        <taxon>Bacteria</taxon>
        <taxon>Bacillati</taxon>
        <taxon>Chloroflexota</taxon>
        <taxon>Dehalococcoidia</taxon>
        <taxon>SAR202 cluster</taxon>
        <taxon>Candidatus Lucifugimonadales</taxon>
        <taxon>Candidatus Lucifugimonadaceae</taxon>
        <taxon>Candidatus Lucifugimonas</taxon>
    </lineage>
</organism>
<dbReference type="EMBL" id="WMBE01000003">
    <property type="protein sequence ID" value="MDG0867439.1"/>
    <property type="molecule type" value="Genomic_DNA"/>
</dbReference>
<evidence type="ECO:0000313" key="5">
    <source>
        <dbReference type="Proteomes" id="UP001321249"/>
    </source>
</evidence>
<feature type="domain" description="Thoeris protein ThsB TIR-like" evidence="1">
    <location>
        <begin position="5"/>
        <end position="95"/>
    </location>
</feature>
<reference evidence="4 5" key="1">
    <citation type="submission" date="2019-11" db="EMBL/GenBank/DDBJ databases">
        <authorList>
            <person name="Cho J.-C."/>
        </authorList>
    </citation>
    <scope>NUCLEOTIDE SEQUENCE [LARGE SCALE GENOMIC DNA]</scope>
    <source>
        <strain evidence="3 4">JH1073</strain>
        <strain evidence="2 5">JH702</strain>
    </source>
</reference>
<evidence type="ECO:0000313" key="3">
    <source>
        <dbReference type="EMBL" id="WFG40182.1"/>
    </source>
</evidence>
<evidence type="ECO:0000259" key="1">
    <source>
        <dbReference type="Pfam" id="PF08937"/>
    </source>
</evidence>
<gene>
    <name evidence="2" type="ORF">GKO46_10210</name>
    <name evidence="3" type="ORF">GKO48_11330</name>
</gene>
<dbReference type="Proteomes" id="UP001219901">
    <property type="component" value="Chromosome"/>
</dbReference>
<dbReference type="RefSeq" id="WP_342825804.1">
    <property type="nucleotide sequence ID" value="NZ_CP046146.1"/>
</dbReference>
<dbReference type="Pfam" id="PF08937">
    <property type="entry name" value="ThsB_TIR"/>
    <property type="match status" value="1"/>
</dbReference>
<reference evidence="4" key="3">
    <citation type="submission" date="2023-06" db="EMBL/GenBank/DDBJ databases">
        <title>Pangenomics reveal diversification of enzyme families and niche specialization in globally abundant SAR202 bacteria.</title>
        <authorList>
            <person name="Saw J.H.W."/>
        </authorList>
    </citation>
    <scope>NUCLEOTIDE SEQUENCE [LARGE SCALE GENOMIC DNA]</scope>
    <source>
        <strain evidence="4">JH1073</strain>
    </source>
</reference>
<accession>A0AAJ5ZEW4</accession>
<proteinExistence type="predicted"/>
<reference evidence="3" key="2">
    <citation type="journal article" date="2023" name="Nat. Commun.">
        <title>Cultivation of marine bacteria of the SAR202 clade.</title>
        <authorList>
            <person name="Lim Y."/>
            <person name="Seo J.H."/>
            <person name="Giovannoni S.J."/>
            <person name="Kang I."/>
            <person name="Cho J.C."/>
        </authorList>
    </citation>
    <scope>NUCLEOTIDE SEQUENCE</scope>
    <source>
        <strain evidence="3">JH1073</strain>
    </source>
</reference>